<dbReference type="PRINTS" id="PR00733">
    <property type="entry name" value="GLHYDRLASE6"/>
</dbReference>
<dbReference type="RefSeq" id="WP_189165448.1">
    <property type="nucleotide sequence ID" value="NZ_BMNT01000029.1"/>
</dbReference>
<evidence type="ECO:0000313" key="6">
    <source>
        <dbReference type="Proteomes" id="UP000645217"/>
    </source>
</evidence>
<keyword evidence="3" id="KW-0326">Glycosidase</keyword>
<reference evidence="5" key="2">
    <citation type="submission" date="2020-09" db="EMBL/GenBank/DDBJ databases">
        <authorList>
            <person name="Sun Q."/>
            <person name="Ohkuma M."/>
        </authorList>
    </citation>
    <scope>NUCLEOTIDE SEQUENCE</scope>
    <source>
        <strain evidence="5">JCM 13064</strain>
    </source>
</reference>
<name>A0A917RDX8_9ACTN</name>
<feature type="region of interest" description="Disordered" evidence="4">
    <location>
        <begin position="386"/>
        <end position="407"/>
    </location>
</feature>
<reference evidence="5" key="1">
    <citation type="journal article" date="2014" name="Int. J. Syst. Evol. Microbiol.">
        <title>Complete genome sequence of Corynebacterium casei LMG S-19264T (=DSM 44701T), isolated from a smear-ripened cheese.</title>
        <authorList>
            <consortium name="US DOE Joint Genome Institute (JGI-PGF)"/>
            <person name="Walter F."/>
            <person name="Albersmeier A."/>
            <person name="Kalinowski J."/>
            <person name="Ruckert C."/>
        </authorList>
    </citation>
    <scope>NUCLEOTIDE SEQUENCE</scope>
    <source>
        <strain evidence="5">JCM 13064</strain>
    </source>
</reference>
<sequence length="448" mass="47391">MAVRRGTPLVAVLAAVFLLPVLTMLTAAPAAAGVRVDNPYLGARGYVDPWWSASAASEPGGAVVAAQPTGVWLDRVSRIEGTASAPGLRAHLNEALLQAAAVVPAPLTIQIVLNDLPDRNCTRLVSAGDFSVSSGGLDRYRTEYVDPIAEILADPAYQRLRIVAVVEPDFLPGLLMPPVTDRCAAVQSSGGYPGAVRYAVSRLHAIPNVYVYLDASHHGILGYPENMGRAADLLAGIAGVASGGASLVHGFTVNVANYGALVEPHYNARMVIYGQPVKLSRWVDWNDYVDELPFAQDFRRRLLAAGFTSDIGMVIDTSRNGWGGPDRPAHAGSATNVDTFVDQSRTDRRYRIANWCNQAGAGLGERPRAVLTTGIDAYAWIKPPGVSDGSSTGAPDPEGVGQDPMCDPTYSPPIGSYRPSGALPGAPPAGQWFGAQFRQLLANAYPPL</sequence>
<dbReference type="GO" id="GO:0004553">
    <property type="term" value="F:hydrolase activity, hydrolyzing O-glycosyl compounds"/>
    <property type="evidence" value="ECO:0007669"/>
    <property type="project" value="InterPro"/>
</dbReference>
<keyword evidence="6" id="KW-1185">Reference proteome</keyword>
<feature type="binding site" evidence="2">
    <location>
        <position position="72"/>
    </location>
    <ligand>
        <name>substrate</name>
    </ligand>
</feature>
<dbReference type="Pfam" id="PF01341">
    <property type="entry name" value="Glyco_hydro_6"/>
    <property type="match status" value="1"/>
</dbReference>
<dbReference type="PIRSF" id="PIRSF001100">
    <property type="entry name" value="Beta_cellobiohydrolase"/>
    <property type="match status" value="1"/>
</dbReference>
<dbReference type="SUPFAM" id="SSF51989">
    <property type="entry name" value="Glycosyl hydrolases family 6, cellulases"/>
    <property type="match status" value="1"/>
</dbReference>
<organism evidence="5 6">
    <name type="scientific">Sphaerisporangium melleum</name>
    <dbReference type="NCBI Taxonomy" id="321316"/>
    <lineage>
        <taxon>Bacteria</taxon>
        <taxon>Bacillati</taxon>
        <taxon>Actinomycetota</taxon>
        <taxon>Actinomycetes</taxon>
        <taxon>Streptosporangiales</taxon>
        <taxon>Streptosporangiaceae</taxon>
        <taxon>Sphaerisporangium</taxon>
    </lineage>
</organism>
<evidence type="ECO:0000256" key="1">
    <source>
        <dbReference type="PIRSR" id="PIRSR001100-1"/>
    </source>
</evidence>
<proteinExistence type="inferred from homology"/>
<evidence type="ECO:0000256" key="3">
    <source>
        <dbReference type="RuleBase" id="RU361186"/>
    </source>
</evidence>
<keyword evidence="3" id="KW-0119">Carbohydrate metabolism</keyword>
<feature type="active site" description="Proton acceptor" evidence="1">
    <location>
        <position position="388"/>
    </location>
</feature>
<keyword evidence="3" id="KW-0624">Polysaccharide degradation</keyword>
<comment type="similarity">
    <text evidence="3">Belongs to the glycosyl hydrolase family 6.</text>
</comment>
<evidence type="ECO:0000313" key="5">
    <source>
        <dbReference type="EMBL" id="GGL01677.1"/>
    </source>
</evidence>
<keyword evidence="3" id="KW-0378">Hydrolase</keyword>
<comment type="caution">
    <text evidence="5">The sequence shown here is derived from an EMBL/GenBank/DDBJ whole genome shotgun (WGS) entry which is preliminary data.</text>
</comment>
<dbReference type="PANTHER" id="PTHR34876:SF4">
    <property type="entry name" value="1,4-BETA-D-GLUCAN CELLOBIOHYDROLASE C-RELATED"/>
    <property type="match status" value="1"/>
</dbReference>
<evidence type="ECO:0000256" key="2">
    <source>
        <dbReference type="PIRSR" id="PIRSR001100-2"/>
    </source>
</evidence>
<accession>A0A917RDX8</accession>
<dbReference type="GO" id="GO:0030245">
    <property type="term" value="P:cellulose catabolic process"/>
    <property type="evidence" value="ECO:0007669"/>
    <property type="project" value="UniProtKB-KW"/>
</dbReference>
<feature type="binding site" evidence="2">
    <location>
        <position position="382"/>
    </location>
    <ligand>
        <name>substrate</name>
    </ligand>
</feature>
<dbReference type="PANTHER" id="PTHR34876">
    <property type="match status" value="1"/>
</dbReference>
<feature type="binding site" evidence="2">
    <location>
        <position position="217"/>
    </location>
    <ligand>
        <name>substrate</name>
    </ligand>
</feature>
<dbReference type="Gene3D" id="3.20.20.40">
    <property type="entry name" value="1, 4-beta cellobiohydrolase"/>
    <property type="match status" value="1"/>
</dbReference>
<evidence type="ECO:0000256" key="4">
    <source>
        <dbReference type="SAM" id="MobiDB-lite"/>
    </source>
</evidence>
<dbReference type="AlphaFoldDB" id="A0A917RDX8"/>
<dbReference type="InterPro" id="IPR036434">
    <property type="entry name" value="Beta_cellobiohydrolase_sf"/>
</dbReference>
<protein>
    <recommendedName>
        <fullName evidence="3">Glucanase</fullName>
        <ecNumber evidence="3">3.2.1.-</ecNumber>
    </recommendedName>
</protein>
<dbReference type="EC" id="3.2.1.-" evidence="3"/>
<feature type="binding site" evidence="2">
    <location>
        <position position="355"/>
    </location>
    <ligand>
        <name>substrate</name>
    </ligand>
</feature>
<dbReference type="EMBL" id="BMNT01000029">
    <property type="protein sequence ID" value="GGL01677.1"/>
    <property type="molecule type" value="Genomic_DNA"/>
</dbReference>
<dbReference type="Proteomes" id="UP000645217">
    <property type="component" value="Unassembled WGS sequence"/>
</dbReference>
<dbReference type="InterPro" id="IPR016288">
    <property type="entry name" value="Beta_cellobiohydrolase"/>
</dbReference>
<feature type="binding site" evidence="2">
    <location>
        <position position="74"/>
    </location>
    <ligand>
        <name>substrate</name>
    </ligand>
</feature>
<feature type="active site" description="Proton donor" evidence="1">
    <location>
        <position position="169"/>
    </location>
</feature>
<keyword evidence="3" id="KW-0136">Cellulose degradation</keyword>
<feature type="binding site" evidence="2">
    <location>
        <position position="257"/>
    </location>
    <ligand>
        <name>substrate</name>
    </ligand>
</feature>
<gene>
    <name evidence="5" type="ORF">GCM10007964_49680</name>
</gene>